<comment type="caution">
    <text evidence="1">The sequence shown here is derived from an EMBL/GenBank/DDBJ whole genome shotgun (WGS) entry which is preliminary data.</text>
</comment>
<dbReference type="EMBL" id="SIRT01000003">
    <property type="protein sequence ID" value="TBN04814.1"/>
    <property type="molecule type" value="Genomic_DNA"/>
</dbReference>
<dbReference type="Proteomes" id="UP000291142">
    <property type="component" value="Unassembled WGS sequence"/>
</dbReference>
<proteinExistence type="predicted"/>
<organism evidence="1 2">
    <name type="scientific">Hyunsoonleella flava</name>
    <dbReference type="NCBI Taxonomy" id="2527939"/>
    <lineage>
        <taxon>Bacteria</taxon>
        <taxon>Pseudomonadati</taxon>
        <taxon>Bacteroidota</taxon>
        <taxon>Flavobacteriia</taxon>
        <taxon>Flavobacteriales</taxon>
        <taxon>Flavobacteriaceae</taxon>
    </lineage>
</organism>
<gene>
    <name evidence="1" type="ORF">EYD45_06015</name>
</gene>
<dbReference type="OrthoDB" id="1444023at2"/>
<sequence length="197" mass="23132">MERTKFLLVVTYLLFATSGYSQKTYLKITKSEQTNDYTMYPPGTKFELKNKHGYIVFKNSDTPGAILINENYTLYVYPSWKNSPDKFKLSEGKVEKLLTSHFSKSKVKKHLTISNGVTAEYTIHKSDKKPNKKNLKFKLSNGITFEYYDDKYYAYLNKKENYLQIKKQYIIESEIGTLKLSFNPNSGIVWWVFEENK</sequence>
<dbReference type="AlphaFoldDB" id="A0A4V2JA86"/>
<evidence type="ECO:0000313" key="2">
    <source>
        <dbReference type="Proteomes" id="UP000291142"/>
    </source>
</evidence>
<reference evidence="1 2" key="1">
    <citation type="submission" date="2019-02" db="EMBL/GenBank/DDBJ databases">
        <title>Hyunsoonleella sp., isolated from marine sediment.</title>
        <authorList>
            <person name="Liu B.-T."/>
        </authorList>
    </citation>
    <scope>NUCLEOTIDE SEQUENCE [LARGE SCALE GENOMIC DNA]</scope>
    <source>
        <strain evidence="1 2">T58</strain>
    </source>
</reference>
<accession>A0A4V2JA86</accession>
<keyword evidence="2" id="KW-1185">Reference proteome</keyword>
<name>A0A4V2JA86_9FLAO</name>
<protein>
    <submittedName>
        <fullName evidence="1">Uncharacterized protein</fullName>
    </submittedName>
</protein>
<evidence type="ECO:0000313" key="1">
    <source>
        <dbReference type="EMBL" id="TBN04814.1"/>
    </source>
</evidence>
<dbReference type="RefSeq" id="WP_130963561.1">
    <property type="nucleotide sequence ID" value="NZ_SIRT01000003.1"/>
</dbReference>